<accession>A0A142B6B5</accession>
<dbReference type="KEGG" id="emp:EZMO1_0015"/>
<dbReference type="STRING" id="570277.EZMO1_0015"/>
<evidence type="ECO:0000313" key="2">
    <source>
        <dbReference type="Proteomes" id="UP000071065"/>
    </source>
</evidence>
<reference evidence="1 2" key="1">
    <citation type="journal article" date="2016" name="Front. Microbiol.">
        <title>Genomic Insight into the Host-Endosymbiont Relationship of Endozoicomonas montiporae CL-33(T) with its Coral Host.</title>
        <authorList>
            <person name="Ding J.-Y."/>
            <person name="Shiu J.-H."/>
            <person name="Chen W.-M."/>
            <person name="Chiang Y.-R."/>
            <person name="Tang S.-L."/>
        </authorList>
    </citation>
    <scope>NUCLEOTIDE SEQUENCE [LARGE SCALE GENOMIC DNA]</scope>
    <source>
        <strain evidence="1 2">CL-33</strain>
    </source>
</reference>
<sequence>MNGSAVAERVEMTVNDKETVGESKIVTPVYSGVGLIAVRQLSGACA</sequence>
<evidence type="ECO:0000313" key="1">
    <source>
        <dbReference type="EMBL" id="AMO54291.1"/>
    </source>
</evidence>
<protein>
    <submittedName>
        <fullName evidence="1">Uncharacterized protein</fullName>
    </submittedName>
</protein>
<organism evidence="1 2">
    <name type="scientific">Endozoicomonas montiporae CL-33</name>
    <dbReference type="NCBI Taxonomy" id="570277"/>
    <lineage>
        <taxon>Bacteria</taxon>
        <taxon>Pseudomonadati</taxon>
        <taxon>Pseudomonadota</taxon>
        <taxon>Gammaproteobacteria</taxon>
        <taxon>Oceanospirillales</taxon>
        <taxon>Endozoicomonadaceae</taxon>
        <taxon>Endozoicomonas</taxon>
    </lineage>
</organism>
<dbReference type="AlphaFoldDB" id="A0A142B6B5"/>
<name>A0A142B6B5_9GAMM</name>
<dbReference type="Proteomes" id="UP000071065">
    <property type="component" value="Chromosome"/>
</dbReference>
<proteinExistence type="predicted"/>
<dbReference type="EMBL" id="CP013251">
    <property type="protein sequence ID" value="AMO54291.1"/>
    <property type="molecule type" value="Genomic_DNA"/>
</dbReference>
<gene>
    <name evidence="1" type="ORF">EZMO1_0015</name>
</gene>